<dbReference type="InterPro" id="IPR046348">
    <property type="entry name" value="SIS_dom_sf"/>
</dbReference>
<gene>
    <name evidence="6" type="ORF">ACFQRI_21115</name>
</gene>
<keyword evidence="1" id="KW-0805">Transcription regulation</keyword>
<dbReference type="Pfam" id="PF01380">
    <property type="entry name" value="SIS"/>
    <property type="match status" value="1"/>
</dbReference>
<evidence type="ECO:0000313" key="6">
    <source>
        <dbReference type="EMBL" id="MFC7343914.1"/>
    </source>
</evidence>
<dbReference type="PROSITE" id="PS51071">
    <property type="entry name" value="HTH_RPIR"/>
    <property type="match status" value="1"/>
</dbReference>
<reference evidence="7" key="1">
    <citation type="journal article" date="2019" name="Int. J. Syst. Evol. Microbiol.">
        <title>The Global Catalogue of Microorganisms (GCM) 10K type strain sequencing project: providing services to taxonomists for standard genome sequencing and annotation.</title>
        <authorList>
            <consortium name="The Broad Institute Genomics Platform"/>
            <consortium name="The Broad Institute Genome Sequencing Center for Infectious Disease"/>
            <person name="Wu L."/>
            <person name="Ma J."/>
        </authorList>
    </citation>
    <scope>NUCLEOTIDE SEQUENCE [LARGE SCALE GENOMIC DNA]</scope>
    <source>
        <strain evidence="7">WLHS5</strain>
    </source>
</reference>
<feature type="domain" description="HTH rpiR-type" evidence="4">
    <location>
        <begin position="3"/>
        <end position="79"/>
    </location>
</feature>
<keyword evidence="7" id="KW-1185">Reference proteome</keyword>
<dbReference type="InterPro" id="IPR001347">
    <property type="entry name" value="SIS_dom"/>
</dbReference>
<sequence>MSVETWIDEFVRQNPLGTQASRVVRVLNSQPRFASYATARDLADRAGVNISTVTRTAQGLGFSGWSHLQLELRNRYLGSLGASEVLTEHADSAGDPVQSAFQQDADNIALAARTVDVDTVRTVADTIRRSGRTLIIASGSFLAPGIVLAHMASFMGVDITCDGTGGTIRVNQILKLQPGDCLLVVNVWRLPREILAATQLAKDRGVTICVITDQRSTPLASAGDHVVIVPSEGASLFPSMAAALTTAHAIAAEIAAADTEGVRAALAECEDAWHRLDLMADQPMRNRPGQHD</sequence>
<dbReference type="InterPro" id="IPR035472">
    <property type="entry name" value="RpiR-like_SIS"/>
</dbReference>
<dbReference type="PANTHER" id="PTHR30514:SF18">
    <property type="entry name" value="RPIR-FAMILY TRANSCRIPTIONAL REGULATOR"/>
    <property type="match status" value="1"/>
</dbReference>
<proteinExistence type="predicted"/>
<evidence type="ECO:0000256" key="2">
    <source>
        <dbReference type="ARBA" id="ARBA00023125"/>
    </source>
</evidence>
<dbReference type="InterPro" id="IPR036388">
    <property type="entry name" value="WH-like_DNA-bd_sf"/>
</dbReference>
<comment type="caution">
    <text evidence="6">The sequence shown here is derived from an EMBL/GenBank/DDBJ whole genome shotgun (WGS) entry which is preliminary data.</text>
</comment>
<dbReference type="EMBL" id="JBHTCJ010000012">
    <property type="protein sequence ID" value="MFC7343914.1"/>
    <property type="molecule type" value="Genomic_DNA"/>
</dbReference>
<dbReference type="InterPro" id="IPR047640">
    <property type="entry name" value="RpiR-like"/>
</dbReference>
<protein>
    <submittedName>
        <fullName evidence="6">MurR/RpiR family transcriptional regulator</fullName>
    </submittedName>
</protein>
<accession>A0ABW2LQ41</accession>
<dbReference type="PROSITE" id="PS51464">
    <property type="entry name" value="SIS"/>
    <property type="match status" value="1"/>
</dbReference>
<dbReference type="Gene3D" id="3.40.50.10490">
    <property type="entry name" value="Glucose-6-phosphate isomerase like protein, domain 1"/>
    <property type="match status" value="1"/>
</dbReference>
<evidence type="ECO:0000256" key="1">
    <source>
        <dbReference type="ARBA" id="ARBA00023015"/>
    </source>
</evidence>
<evidence type="ECO:0000313" key="7">
    <source>
        <dbReference type="Proteomes" id="UP001596504"/>
    </source>
</evidence>
<dbReference type="SUPFAM" id="SSF53697">
    <property type="entry name" value="SIS domain"/>
    <property type="match status" value="1"/>
</dbReference>
<evidence type="ECO:0000256" key="3">
    <source>
        <dbReference type="ARBA" id="ARBA00023163"/>
    </source>
</evidence>
<dbReference type="RefSeq" id="WP_380671281.1">
    <property type="nucleotide sequence ID" value="NZ_JBHTCJ010000012.1"/>
</dbReference>
<dbReference type="Gene3D" id="1.10.10.10">
    <property type="entry name" value="Winged helix-like DNA-binding domain superfamily/Winged helix DNA-binding domain"/>
    <property type="match status" value="1"/>
</dbReference>
<dbReference type="InterPro" id="IPR009057">
    <property type="entry name" value="Homeodomain-like_sf"/>
</dbReference>
<feature type="domain" description="SIS" evidence="5">
    <location>
        <begin position="123"/>
        <end position="260"/>
    </location>
</feature>
<keyword evidence="2" id="KW-0238">DNA-binding</keyword>
<dbReference type="SUPFAM" id="SSF46689">
    <property type="entry name" value="Homeodomain-like"/>
    <property type="match status" value="1"/>
</dbReference>
<name>A0ABW2LQ41_9PSEU</name>
<keyword evidence="3" id="KW-0804">Transcription</keyword>
<dbReference type="PANTHER" id="PTHR30514">
    <property type="entry name" value="GLUCOKINASE"/>
    <property type="match status" value="1"/>
</dbReference>
<evidence type="ECO:0000259" key="5">
    <source>
        <dbReference type="PROSITE" id="PS51464"/>
    </source>
</evidence>
<organism evidence="6 7">
    <name type="scientific">Saccharopolyspora griseoalba</name>
    <dbReference type="NCBI Taxonomy" id="1431848"/>
    <lineage>
        <taxon>Bacteria</taxon>
        <taxon>Bacillati</taxon>
        <taxon>Actinomycetota</taxon>
        <taxon>Actinomycetes</taxon>
        <taxon>Pseudonocardiales</taxon>
        <taxon>Pseudonocardiaceae</taxon>
        <taxon>Saccharopolyspora</taxon>
    </lineage>
</organism>
<dbReference type="Proteomes" id="UP001596504">
    <property type="component" value="Unassembled WGS sequence"/>
</dbReference>
<dbReference type="Pfam" id="PF01418">
    <property type="entry name" value="HTH_6"/>
    <property type="match status" value="1"/>
</dbReference>
<dbReference type="CDD" id="cd05013">
    <property type="entry name" value="SIS_RpiR"/>
    <property type="match status" value="1"/>
</dbReference>
<evidence type="ECO:0000259" key="4">
    <source>
        <dbReference type="PROSITE" id="PS51071"/>
    </source>
</evidence>
<dbReference type="InterPro" id="IPR000281">
    <property type="entry name" value="HTH_RpiR"/>
</dbReference>